<dbReference type="Proteomes" id="UP001497516">
    <property type="component" value="Chromosome 5"/>
</dbReference>
<reference evidence="1 2" key="1">
    <citation type="submission" date="2024-04" db="EMBL/GenBank/DDBJ databases">
        <authorList>
            <person name="Fracassetti M."/>
        </authorList>
    </citation>
    <scope>NUCLEOTIDE SEQUENCE [LARGE SCALE GENOMIC DNA]</scope>
</reference>
<gene>
    <name evidence="1" type="ORF">LTRI10_LOCUS28870</name>
</gene>
<evidence type="ECO:0000313" key="2">
    <source>
        <dbReference type="Proteomes" id="UP001497516"/>
    </source>
</evidence>
<protein>
    <submittedName>
        <fullName evidence="1">Uncharacterized protein</fullName>
    </submittedName>
</protein>
<evidence type="ECO:0000313" key="1">
    <source>
        <dbReference type="EMBL" id="CAL1387917.1"/>
    </source>
</evidence>
<keyword evidence="2" id="KW-1185">Reference proteome</keyword>
<accession>A0AAV2EQB5</accession>
<proteinExistence type="predicted"/>
<dbReference type="AlphaFoldDB" id="A0AAV2EQB5"/>
<dbReference type="EMBL" id="OZ034818">
    <property type="protein sequence ID" value="CAL1387917.1"/>
    <property type="molecule type" value="Genomic_DNA"/>
</dbReference>
<name>A0AAV2EQB5_9ROSI</name>
<organism evidence="1 2">
    <name type="scientific">Linum trigynum</name>
    <dbReference type="NCBI Taxonomy" id="586398"/>
    <lineage>
        <taxon>Eukaryota</taxon>
        <taxon>Viridiplantae</taxon>
        <taxon>Streptophyta</taxon>
        <taxon>Embryophyta</taxon>
        <taxon>Tracheophyta</taxon>
        <taxon>Spermatophyta</taxon>
        <taxon>Magnoliopsida</taxon>
        <taxon>eudicotyledons</taxon>
        <taxon>Gunneridae</taxon>
        <taxon>Pentapetalae</taxon>
        <taxon>rosids</taxon>
        <taxon>fabids</taxon>
        <taxon>Malpighiales</taxon>
        <taxon>Linaceae</taxon>
        <taxon>Linum</taxon>
    </lineage>
</organism>
<sequence>MSELLALKGILRVGCPSSGFVWSNPCPGMPLKVGVSLCLGVACYEQASAPKDIPRAGCPASGWRLEQPMSRDVFESRNLDLPRVGVL</sequence>